<accession>A0A8H6HA87</accession>
<protein>
    <submittedName>
        <fullName evidence="1">Uncharacterized protein</fullName>
    </submittedName>
</protein>
<feature type="non-terminal residue" evidence="1">
    <location>
        <position position="1"/>
    </location>
</feature>
<dbReference type="Proteomes" id="UP000521943">
    <property type="component" value="Unassembled WGS sequence"/>
</dbReference>
<dbReference type="OrthoDB" id="6613063at2759"/>
<organism evidence="1 2">
    <name type="scientific">Ephemerocybe angulata</name>
    <dbReference type="NCBI Taxonomy" id="980116"/>
    <lineage>
        <taxon>Eukaryota</taxon>
        <taxon>Fungi</taxon>
        <taxon>Dikarya</taxon>
        <taxon>Basidiomycota</taxon>
        <taxon>Agaricomycotina</taxon>
        <taxon>Agaricomycetes</taxon>
        <taxon>Agaricomycetidae</taxon>
        <taxon>Agaricales</taxon>
        <taxon>Agaricineae</taxon>
        <taxon>Psathyrellaceae</taxon>
        <taxon>Ephemerocybe</taxon>
    </lineage>
</organism>
<keyword evidence="2" id="KW-1185">Reference proteome</keyword>
<proteinExistence type="predicted"/>
<name>A0A8H6HA87_9AGAR</name>
<dbReference type="AlphaFoldDB" id="A0A8H6HA87"/>
<evidence type="ECO:0000313" key="2">
    <source>
        <dbReference type="Proteomes" id="UP000521943"/>
    </source>
</evidence>
<comment type="caution">
    <text evidence="1">The sequence shown here is derived from an EMBL/GenBank/DDBJ whole genome shotgun (WGS) entry which is preliminary data.</text>
</comment>
<feature type="non-terminal residue" evidence="1">
    <location>
        <position position="84"/>
    </location>
</feature>
<gene>
    <name evidence="1" type="ORF">DFP72DRAFT_746089</name>
</gene>
<evidence type="ECO:0000313" key="1">
    <source>
        <dbReference type="EMBL" id="KAF6743248.1"/>
    </source>
</evidence>
<reference evidence="1 2" key="1">
    <citation type="submission" date="2020-07" db="EMBL/GenBank/DDBJ databases">
        <title>Comparative genomics of pyrophilous fungi reveals a link between fire events and developmental genes.</title>
        <authorList>
            <consortium name="DOE Joint Genome Institute"/>
            <person name="Steindorff A.S."/>
            <person name="Carver A."/>
            <person name="Calhoun S."/>
            <person name="Stillman K."/>
            <person name="Liu H."/>
            <person name="Lipzen A."/>
            <person name="Pangilinan J."/>
            <person name="Labutti K."/>
            <person name="Bruns T.D."/>
            <person name="Grigoriev I.V."/>
        </authorList>
    </citation>
    <scope>NUCLEOTIDE SEQUENCE [LARGE SCALE GENOMIC DNA]</scope>
    <source>
        <strain evidence="1 2">CBS 144469</strain>
    </source>
</reference>
<dbReference type="EMBL" id="JACGCI010000151">
    <property type="protein sequence ID" value="KAF6743248.1"/>
    <property type="molecule type" value="Genomic_DNA"/>
</dbReference>
<sequence>RAPNLELQTFYWQLQYIFVLKFPTDLLPFIPPTIKVPAVISVGSIQQCCIIHDHPLGLDIHYYKTLYPTPEIINIASIQCLVAQ</sequence>